<dbReference type="HOGENOM" id="CLU_1573469_0_0_1"/>
<keyword evidence="2" id="KW-1185">Reference proteome</keyword>
<protein>
    <submittedName>
        <fullName evidence="1">Uncharacterized protein</fullName>
    </submittedName>
</protein>
<dbReference type="InterPro" id="IPR015946">
    <property type="entry name" value="KH_dom-like_a/b"/>
</dbReference>
<dbReference type="SUPFAM" id="SSF54814">
    <property type="entry name" value="Prokaryotic type KH domain (KH-domain type II)"/>
    <property type="match status" value="1"/>
</dbReference>
<evidence type="ECO:0000313" key="2">
    <source>
        <dbReference type="Proteomes" id="UP000009183"/>
    </source>
</evidence>
<dbReference type="PaxDb" id="29760-VIT_17s0053g00250.t01"/>
<dbReference type="InParanoid" id="F6HVS4"/>
<dbReference type="AlphaFoldDB" id="F6HVS4"/>
<dbReference type="PANTHER" id="PTHR11673">
    <property type="entry name" value="TRANSLATION INITIATION FACTOR 5A FAMILY MEMBER"/>
    <property type="match status" value="1"/>
</dbReference>
<gene>
    <name evidence="1" type="ordered locus">VIT_17s0053g00250</name>
</gene>
<dbReference type="STRING" id="29760.F6HVS4"/>
<name>F6HVS4_VITVI</name>
<dbReference type="GO" id="GO:0043022">
    <property type="term" value="F:ribosome binding"/>
    <property type="evidence" value="ECO:0007669"/>
    <property type="project" value="InterPro"/>
</dbReference>
<proteinExistence type="predicted"/>
<sequence>MFMMHHPNLERYICWLRKNDYVVKQNPVLIEGNLHKYDRWKKHWVSPRPILSKLARSSRTGTLSLSLTLARLWKFPPPRSASMVMLSVTSLGLMSSVGKKLEKVVPSSHNCDVPHVNGTDYQLIDILEDGYSDVKVRVTPMGMEIIIRATRTQNALSEKGRRIRELTLVV</sequence>
<dbReference type="InterPro" id="IPR001884">
    <property type="entry name" value="IF5A-like"/>
</dbReference>
<dbReference type="GO" id="GO:0045901">
    <property type="term" value="P:positive regulation of translational elongation"/>
    <property type="evidence" value="ECO:0007669"/>
    <property type="project" value="InterPro"/>
</dbReference>
<dbReference type="InterPro" id="IPR009019">
    <property type="entry name" value="KH_sf_prok-type"/>
</dbReference>
<organism evidence="1 2">
    <name type="scientific">Vitis vinifera</name>
    <name type="common">Grape</name>
    <dbReference type="NCBI Taxonomy" id="29760"/>
    <lineage>
        <taxon>Eukaryota</taxon>
        <taxon>Viridiplantae</taxon>
        <taxon>Streptophyta</taxon>
        <taxon>Embryophyta</taxon>
        <taxon>Tracheophyta</taxon>
        <taxon>Spermatophyta</taxon>
        <taxon>Magnoliopsida</taxon>
        <taxon>eudicotyledons</taxon>
        <taxon>Gunneridae</taxon>
        <taxon>Pentapetalae</taxon>
        <taxon>rosids</taxon>
        <taxon>Vitales</taxon>
        <taxon>Vitaceae</taxon>
        <taxon>Viteae</taxon>
        <taxon>Vitis</taxon>
    </lineage>
</organism>
<dbReference type="eggNOG" id="KOG3271">
    <property type="taxonomic scope" value="Eukaryota"/>
</dbReference>
<dbReference type="GO" id="GO:0003723">
    <property type="term" value="F:RNA binding"/>
    <property type="evidence" value="ECO:0007669"/>
    <property type="project" value="InterPro"/>
</dbReference>
<dbReference type="EMBL" id="FN596258">
    <property type="protein sequence ID" value="CCB58787.1"/>
    <property type="molecule type" value="Genomic_DNA"/>
</dbReference>
<reference evidence="2" key="1">
    <citation type="journal article" date="2007" name="Nature">
        <title>The grapevine genome sequence suggests ancestral hexaploidization in major angiosperm phyla.</title>
        <authorList>
            <consortium name="The French-Italian Public Consortium for Grapevine Genome Characterization."/>
            <person name="Jaillon O."/>
            <person name="Aury J.-M."/>
            <person name="Noel B."/>
            <person name="Policriti A."/>
            <person name="Clepet C."/>
            <person name="Casagrande A."/>
            <person name="Choisne N."/>
            <person name="Aubourg S."/>
            <person name="Vitulo N."/>
            <person name="Jubin C."/>
            <person name="Vezzi A."/>
            <person name="Legeai F."/>
            <person name="Hugueney P."/>
            <person name="Dasilva C."/>
            <person name="Horner D."/>
            <person name="Mica E."/>
            <person name="Jublot D."/>
            <person name="Poulain J."/>
            <person name="Bruyere C."/>
            <person name="Billault A."/>
            <person name="Segurens B."/>
            <person name="Gouyvenoux M."/>
            <person name="Ugarte E."/>
            <person name="Cattonaro F."/>
            <person name="Anthouard V."/>
            <person name="Vico V."/>
            <person name="Del Fabbro C."/>
            <person name="Alaux M."/>
            <person name="Di Gaspero G."/>
            <person name="Dumas V."/>
            <person name="Felice N."/>
            <person name="Paillard S."/>
            <person name="Juman I."/>
            <person name="Moroldo M."/>
            <person name="Scalabrin S."/>
            <person name="Canaguier A."/>
            <person name="Le Clainche I."/>
            <person name="Malacrida G."/>
            <person name="Durand E."/>
            <person name="Pesole G."/>
            <person name="Laucou V."/>
            <person name="Chatelet P."/>
            <person name="Merdinoglu D."/>
            <person name="Delledonne M."/>
            <person name="Pezzotti M."/>
            <person name="Lecharny A."/>
            <person name="Scarpelli C."/>
            <person name="Artiguenave F."/>
            <person name="Pe M.E."/>
            <person name="Valle G."/>
            <person name="Morgante M."/>
            <person name="Caboche M."/>
            <person name="Adam-Blondon A.-F."/>
            <person name="Weissenbach J."/>
            <person name="Quetier F."/>
            <person name="Wincker P."/>
        </authorList>
    </citation>
    <scope>NUCLEOTIDE SEQUENCE [LARGE SCALE GENOMIC DNA]</scope>
    <source>
        <strain evidence="2">cv. Pinot noir / PN40024</strain>
    </source>
</reference>
<evidence type="ECO:0000313" key="1">
    <source>
        <dbReference type="EMBL" id="CCB58787.1"/>
    </source>
</evidence>
<dbReference type="eggNOG" id="KOG3181">
    <property type="taxonomic scope" value="Eukaryota"/>
</dbReference>
<dbReference type="GO" id="GO:0003746">
    <property type="term" value="F:translation elongation factor activity"/>
    <property type="evidence" value="ECO:0000318"/>
    <property type="project" value="GO_Central"/>
</dbReference>
<dbReference type="GO" id="GO:0006414">
    <property type="term" value="P:translational elongation"/>
    <property type="evidence" value="ECO:0000318"/>
    <property type="project" value="GO_Central"/>
</dbReference>
<dbReference type="Gene3D" id="3.30.300.20">
    <property type="match status" value="1"/>
</dbReference>
<accession>F6HVS4</accession>
<dbReference type="Proteomes" id="UP000009183">
    <property type="component" value="Chromosome 17"/>
</dbReference>